<name>A0A250WSY4_9CHLO</name>
<sequence length="524" mass="55594">MFTFEQCLRLYALPQRTARVFTLASLRAISKGCGSSSSVSASGSTLTKDPADRHLDPLTFKEMKVPEFDEYLDGSLAPPVNKLIDLINDINGDIETIKDAAIIVCGGFKVDIELEGATEHDSVLLQLTKADGTLPAADDVKKLMTTAGKADASLAKARKALYKELEAAHVPLSVQAELLAAASPPSSMAAFNTSLGELRTAVGAEYKVSLLVKSAGKGGASAVRFDISKAVFSDPNSEHYVLEPVTVLDVAASSQAKNIFEAEKVVADSIASLTKAVATAEGAGVTTTFELKKKKLVPTMTVGEGDADAAADLKAAVRKAVSSVNSQLFKLFKSARGANGDINLTTALVAVFKSLQQKIASLGPEALKAVAISPTVKISDEGVDFDLGLKLKLPNFEDKGWLEITKSLLPGKASVVLDAVLSVKDTIIAMLPEFKELSESVQDTVQKAEEVFENPTEKVQEAFKDNSDPFAIPKAVAAAAGNLKIATTEPLKIITVMKETLQSMNDEMLVAFQEAKKIFEQLTA</sequence>
<protein>
    <submittedName>
        <fullName evidence="1">Uncharacterized protein</fullName>
    </submittedName>
</protein>
<keyword evidence="2" id="KW-1185">Reference proteome</keyword>
<reference evidence="1 2" key="1">
    <citation type="submission" date="2017-08" db="EMBL/GenBank/DDBJ databases">
        <title>Acidophilic green algal genome provides insights into adaptation to an acidic environment.</title>
        <authorList>
            <person name="Hirooka S."/>
            <person name="Hirose Y."/>
            <person name="Kanesaki Y."/>
            <person name="Higuchi S."/>
            <person name="Fujiwara T."/>
            <person name="Onuma R."/>
            <person name="Era A."/>
            <person name="Ohbayashi R."/>
            <person name="Uzuka A."/>
            <person name="Nozaki H."/>
            <person name="Yoshikawa H."/>
            <person name="Miyagishima S.Y."/>
        </authorList>
    </citation>
    <scope>NUCLEOTIDE SEQUENCE [LARGE SCALE GENOMIC DNA]</scope>
    <source>
        <strain evidence="1 2">NIES-2499</strain>
    </source>
</reference>
<proteinExistence type="predicted"/>
<accession>A0A250WSY4</accession>
<dbReference type="EMBL" id="BEGY01000005">
    <property type="protein sequence ID" value="GAX73948.1"/>
    <property type="molecule type" value="Genomic_DNA"/>
</dbReference>
<gene>
    <name evidence="1" type="ORF">CEUSTIGMA_g1398.t1</name>
</gene>
<dbReference type="AlphaFoldDB" id="A0A250WSY4"/>
<comment type="caution">
    <text evidence="1">The sequence shown here is derived from an EMBL/GenBank/DDBJ whole genome shotgun (WGS) entry which is preliminary data.</text>
</comment>
<evidence type="ECO:0000313" key="1">
    <source>
        <dbReference type="EMBL" id="GAX73948.1"/>
    </source>
</evidence>
<organism evidence="1 2">
    <name type="scientific">Chlamydomonas eustigma</name>
    <dbReference type="NCBI Taxonomy" id="1157962"/>
    <lineage>
        <taxon>Eukaryota</taxon>
        <taxon>Viridiplantae</taxon>
        <taxon>Chlorophyta</taxon>
        <taxon>core chlorophytes</taxon>
        <taxon>Chlorophyceae</taxon>
        <taxon>CS clade</taxon>
        <taxon>Chlamydomonadales</taxon>
        <taxon>Chlamydomonadaceae</taxon>
        <taxon>Chlamydomonas</taxon>
    </lineage>
</organism>
<dbReference type="Proteomes" id="UP000232323">
    <property type="component" value="Unassembled WGS sequence"/>
</dbReference>
<dbReference type="OrthoDB" id="558037at2759"/>
<evidence type="ECO:0000313" key="2">
    <source>
        <dbReference type="Proteomes" id="UP000232323"/>
    </source>
</evidence>